<protein>
    <submittedName>
        <fullName evidence="5">Efflux RND transporter periplasmic adaptor subunit</fullName>
    </submittedName>
</protein>
<dbReference type="SUPFAM" id="SSF111369">
    <property type="entry name" value="HlyD-like secretion proteins"/>
    <property type="match status" value="1"/>
</dbReference>
<evidence type="ECO:0000259" key="3">
    <source>
        <dbReference type="Pfam" id="PF25954"/>
    </source>
</evidence>
<evidence type="ECO:0000256" key="1">
    <source>
        <dbReference type="ARBA" id="ARBA00009477"/>
    </source>
</evidence>
<organism evidence="5 6">
    <name type="scientific">Aerophobetes bacterium</name>
    <dbReference type="NCBI Taxonomy" id="2030807"/>
    <lineage>
        <taxon>Bacteria</taxon>
        <taxon>Candidatus Aerophobota</taxon>
    </lineage>
</organism>
<keyword evidence="2" id="KW-0813">Transport</keyword>
<dbReference type="EMBL" id="SOJK01000129">
    <property type="protein sequence ID" value="TET46370.1"/>
    <property type="molecule type" value="Genomic_DNA"/>
</dbReference>
<dbReference type="PANTHER" id="PTHR30469">
    <property type="entry name" value="MULTIDRUG RESISTANCE PROTEIN MDTA"/>
    <property type="match status" value="1"/>
</dbReference>
<dbReference type="Pfam" id="PF25989">
    <property type="entry name" value="YknX_C"/>
    <property type="match status" value="1"/>
</dbReference>
<dbReference type="GO" id="GO:1990281">
    <property type="term" value="C:efflux pump complex"/>
    <property type="evidence" value="ECO:0007669"/>
    <property type="project" value="TreeGrafter"/>
</dbReference>
<comment type="similarity">
    <text evidence="1">Belongs to the membrane fusion protein (MFP) (TC 8.A.1) family.</text>
</comment>
<dbReference type="InterPro" id="IPR006143">
    <property type="entry name" value="RND_pump_MFP"/>
</dbReference>
<proteinExistence type="inferred from homology"/>
<evidence type="ECO:0000259" key="4">
    <source>
        <dbReference type="Pfam" id="PF25989"/>
    </source>
</evidence>
<dbReference type="Proteomes" id="UP000320679">
    <property type="component" value="Unassembled WGS sequence"/>
</dbReference>
<gene>
    <name evidence="5" type="ORF">E3J59_03115</name>
</gene>
<feature type="non-terminal residue" evidence="5">
    <location>
        <position position="1"/>
    </location>
</feature>
<dbReference type="NCBIfam" id="TIGR01730">
    <property type="entry name" value="RND_mfp"/>
    <property type="match status" value="1"/>
</dbReference>
<dbReference type="GO" id="GO:0015562">
    <property type="term" value="F:efflux transmembrane transporter activity"/>
    <property type="evidence" value="ECO:0007669"/>
    <property type="project" value="TreeGrafter"/>
</dbReference>
<evidence type="ECO:0000313" key="6">
    <source>
        <dbReference type="Proteomes" id="UP000320679"/>
    </source>
</evidence>
<dbReference type="InterPro" id="IPR058637">
    <property type="entry name" value="YknX-like_C"/>
</dbReference>
<comment type="caution">
    <text evidence="5">The sequence shown here is derived from an EMBL/GenBank/DDBJ whole genome shotgun (WGS) entry which is preliminary data.</text>
</comment>
<dbReference type="FunFam" id="2.40.420.20:FF:000006">
    <property type="entry name" value="RND family efflux transporter MFP subunit"/>
    <property type="match status" value="1"/>
</dbReference>
<reference evidence="5 6" key="1">
    <citation type="submission" date="2019-03" db="EMBL/GenBank/DDBJ databases">
        <title>Metabolic potential of uncultured bacteria and archaea associated with petroleum seepage in deep-sea sediments.</title>
        <authorList>
            <person name="Dong X."/>
            <person name="Hubert C."/>
        </authorList>
    </citation>
    <scope>NUCLEOTIDE SEQUENCE [LARGE SCALE GENOMIC DNA]</scope>
    <source>
        <strain evidence="5">E29_bin78</strain>
    </source>
</reference>
<evidence type="ECO:0000313" key="5">
    <source>
        <dbReference type="EMBL" id="TET46370.1"/>
    </source>
</evidence>
<dbReference type="Gene3D" id="2.40.30.170">
    <property type="match status" value="1"/>
</dbReference>
<feature type="domain" description="CusB-like beta-barrel" evidence="3">
    <location>
        <begin position="18"/>
        <end position="87"/>
    </location>
</feature>
<dbReference type="AlphaFoldDB" id="A0A523UV75"/>
<name>A0A523UV75_UNCAE</name>
<feature type="domain" description="YknX-like C-terminal permuted SH3-like" evidence="4">
    <location>
        <begin position="96"/>
        <end position="162"/>
    </location>
</feature>
<sequence>PTQPLVSIVDIDTVKLLTHVSDEDLNKVKLTRKVEVKVGTYLNRTYEVKEINISPVMDPLSRKIEVEIKISNPDHLMKPGMFPRIRLLVQRDNTLLIPEEAVMEREGEKQVFVVRDARAHLQRISTGLENDNLVEVLSGLKEGEAVVISGQSNLKDGDKVVVKEGEQG</sequence>
<evidence type="ECO:0000256" key="2">
    <source>
        <dbReference type="ARBA" id="ARBA00022448"/>
    </source>
</evidence>
<dbReference type="Pfam" id="PF25954">
    <property type="entry name" value="Beta-barrel_RND_2"/>
    <property type="match status" value="1"/>
</dbReference>
<dbReference type="Gene3D" id="2.40.420.20">
    <property type="match status" value="1"/>
</dbReference>
<accession>A0A523UV75</accession>
<dbReference type="InterPro" id="IPR058792">
    <property type="entry name" value="Beta-barrel_RND_2"/>
</dbReference>